<dbReference type="InterPro" id="IPR029787">
    <property type="entry name" value="Nucleotide_cyclase"/>
</dbReference>
<keyword evidence="1" id="KW-1133">Transmembrane helix</keyword>
<comment type="caution">
    <text evidence="3">The sequence shown here is derived from an EMBL/GenBank/DDBJ whole genome shotgun (WGS) entry which is preliminary data.</text>
</comment>
<proteinExistence type="predicted"/>
<evidence type="ECO:0000259" key="2">
    <source>
        <dbReference type="PROSITE" id="PS50887"/>
    </source>
</evidence>
<keyword evidence="1" id="KW-0472">Membrane</keyword>
<dbReference type="SUPFAM" id="SSF55785">
    <property type="entry name" value="PYP-like sensor domain (PAS domain)"/>
    <property type="match status" value="1"/>
</dbReference>
<accession>A0A644WG28</accession>
<feature type="transmembrane region" description="Helical" evidence="1">
    <location>
        <begin position="32"/>
        <end position="54"/>
    </location>
</feature>
<feature type="domain" description="GGDEF" evidence="2">
    <location>
        <begin position="363"/>
        <end position="489"/>
    </location>
</feature>
<feature type="transmembrane region" description="Helical" evidence="1">
    <location>
        <begin position="60"/>
        <end position="82"/>
    </location>
</feature>
<dbReference type="GO" id="GO:0005886">
    <property type="term" value="C:plasma membrane"/>
    <property type="evidence" value="ECO:0007669"/>
    <property type="project" value="TreeGrafter"/>
</dbReference>
<dbReference type="PROSITE" id="PS50887">
    <property type="entry name" value="GGDEF"/>
    <property type="match status" value="1"/>
</dbReference>
<name>A0A644WG28_9ZZZZ</name>
<dbReference type="SUPFAM" id="SSF55073">
    <property type="entry name" value="Nucleotide cyclase"/>
    <property type="match status" value="1"/>
</dbReference>
<dbReference type="InterPro" id="IPR000160">
    <property type="entry name" value="GGDEF_dom"/>
</dbReference>
<dbReference type="NCBIfam" id="TIGR00254">
    <property type="entry name" value="GGDEF"/>
    <property type="match status" value="1"/>
</dbReference>
<dbReference type="GO" id="GO:0043709">
    <property type="term" value="P:cell adhesion involved in single-species biofilm formation"/>
    <property type="evidence" value="ECO:0007669"/>
    <property type="project" value="TreeGrafter"/>
</dbReference>
<evidence type="ECO:0000313" key="3">
    <source>
        <dbReference type="EMBL" id="MPM02722.1"/>
    </source>
</evidence>
<dbReference type="Pfam" id="PF13426">
    <property type="entry name" value="PAS_9"/>
    <property type="match status" value="1"/>
</dbReference>
<dbReference type="GO" id="GO:1902201">
    <property type="term" value="P:negative regulation of bacterial-type flagellum-dependent cell motility"/>
    <property type="evidence" value="ECO:0007669"/>
    <property type="project" value="TreeGrafter"/>
</dbReference>
<dbReference type="InterPro" id="IPR035965">
    <property type="entry name" value="PAS-like_dom_sf"/>
</dbReference>
<keyword evidence="1" id="KW-0812">Transmembrane</keyword>
<dbReference type="NCBIfam" id="TIGR00229">
    <property type="entry name" value="sensory_box"/>
    <property type="match status" value="1"/>
</dbReference>
<dbReference type="Gene3D" id="3.30.70.270">
    <property type="match status" value="1"/>
</dbReference>
<dbReference type="EMBL" id="VSSQ01000892">
    <property type="protein sequence ID" value="MPM02722.1"/>
    <property type="molecule type" value="Genomic_DNA"/>
</dbReference>
<dbReference type="CDD" id="cd01949">
    <property type="entry name" value="GGDEF"/>
    <property type="match status" value="1"/>
</dbReference>
<feature type="transmembrane region" description="Helical" evidence="1">
    <location>
        <begin position="94"/>
        <end position="116"/>
    </location>
</feature>
<dbReference type="InterPro" id="IPR000014">
    <property type="entry name" value="PAS"/>
</dbReference>
<gene>
    <name evidence="3" type="ORF">SDC9_48977</name>
</gene>
<dbReference type="SMART" id="SM00267">
    <property type="entry name" value="GGDEF"/>
    <property type="match status" value="1"/>
</dbReference>
<dbReference type="CDD" id="cd00130">
    <property type="entry name" value="PAS"/>
    <property type="match status" value="1"/>
</dbReference>
<reference evidence="3" key="1">
    <citation type="submission" date="2019-08" db="EMBL/GenBank/DDBJ databases">
        <authorList>
            <person name="Kucharzyk K."/>
            <person name="Murdoch R.W."/>
            <person name="Higgins S."/>
            <person name="Loffler F."/>
        </authorList>
    </citation>
    <scope>NUCLEOTIDE SEQUENCE</scope>
</reference>
<dbReference type="Gene3D" id="3.30.450.20">
    <property type="entry name" value="PAS domain"/>
    <property type="match status" value="1"/>
</dbReference>
<evidence type="ECO:0000256" key="1">
    <source>
        <dbReference type="SAM" id="Phobius"/>
    </source>
</evidence>
<dbReference type="InterPro" id="IPR043128">
    <property type="entry name" value="Rev_trsase/Diguanyl_cyclase"/>
</dbReference>
<organism evidence="3">
    <name type="scientific">bioreactor metagenome</name>
    <dbReference type="NCBI Taxonomy" id="1076179"/>
    <lineage>
        <taxon>unclassified sequences</taxon>
        <taxon>metagenomes</taxon>
        <taxon>ecological metagenomes</taxon>
    </lineage>
</organism>
<protein>
    <recommendedName>
        <fullName evidence="2">GGDEF domain-containing protein</fullName>
    </recommendedName>
</protein>
<dbReference type="PANTHER" id="PTHR45138">
    <property type="entry name" value="REGULATORY COMPONENTS OF SENSORY TRANSDUCTION SYSTEM"/>
    <property type="match status" value="1"/>
</dbReference>
<dbReference type="PANTHER" id="PTHR45138:SF9">
    <property type="entry name" value="DIGUANYLATE CYCLASE DGCM-RELATED"/>
    <property type="match status" value="1"/>
</dbReference>
<dbReference type="AlphaFoldDB" id="A0A644WG28"/>
<sequence length="489" mass="57008">MYNNHNLSLSYKILEKKLDFQKENLLIALDRIRISCIGILSINMYYFYCYFFLLKDVSKHFKLVLLFVHSSGFILSSLFLIFYKKIKIYNNISILRFIYRLFIIILLLAGSLPLIINYKFVNSIDSYAIMMLISAVWFPFEHIFMITAFIINHIILMLGINMHFSNSLISILSKQINANTILLASILLCYSLHKNRLKEFSNKCHLIESEHNFKKLFNANPQPLFISQYKDDKIITSNNKASIFLGYSNDEFNKISLGDLYKNEKDKYNMLENILSKSKIKECIVEYKCKSGNIKWVITNHELIEYYGEECILTSITDITNLKKIEDELLNRASMDSLTGVLNRYSGIKILEYNLSLCKNIGASLSLCFIDINDLKLVNDTYGHSEGDILIRTVCELIQKNISSSDIIYRYGGDEFIILFPFKDETYAENIWNSIKNDFQKYNFSQLKPYSVSASHGVFEFNNSIDYTTEEILHLADKKMYLEKLMKKS</sequence>
<dbReference type="InterPro" id="IPR050469">
    <property type="entry name" value="Diguanylate_Cyclase"/>
</dbReference>
<dbReference type="GO" id="GO:0052621">
    <property type="term" value="F:diguanylate cyclase activity"/>
    <property type="evidence" value="ECO:0007669"/>
    <property type="project" value="TreeGrafter"/>
</dbReference>
<dbReference type="Pfam" id="PF00990">
    <property type="entry name" value="GGDEF"/>
    <property type="match status" value="1"/>
</dbReference>
<feature type="transmembrane region" description="Helical" evidence="1">
    <location>
        <begin position="128"/>
        <end position="155"/>
    </location>
</feature>